<sequence length="343" mass="38739">MPAVSVIIPMYNVRPYIEDCLLSLKRQTFGDFEALCVDDGSTDGTLEAARKAGGDDARFSFLSQANAGQSAARNAGIARATGKYVVFLDSDDYYEDRALQMLFERAERDGLDDLFFSARTLYEGEDVRARYHDEYGGRSDIDGIMTGRELMVRFVEEDSFCVSPGMQFVRKSFLDKVGLRFYEGIVHEDNLFTCLMLALAPRTGFLNESLYVRRVRRGSTMTEDREIKHVYGHFKAAYEIEAWLRVHVGECSEAFVRVLLRHVAFCYDRAAFDALSLDEAQLEACATQLGASDPDEGVSFRLHVIEHARETGGIRQEYLGSTTYRIGHAIMALPCRLKERLGR</sequence>
<organism evidence="3 5">
    <name type="scientific">Eggerthella lenta</name>
    <name type="common">Eubacterium lentum</name>
    <dbReference type="NCBI Taxonomy" id="84112"/>
    <lineage>
        <taxon>Bacteria</taxon>
        <taxon>Bacillati</taxon>
        <taxon>Actinomycetota</taxon>
        <taxon>Coriobacteriia</taxon>
        <taxon>Eggerthellales</taxon>
        <taxon>Eggerthellaceae</taxon>
        <taxon>Eggerthella</taxon>
    </lineage>
</organism>
<dbReference type="RefSeq" id="WP_021411007.1">
    <property type="nucleotide sequence ID" value="NZ_AP025575.1"/>
</dbReference>
<dbReference type="InterPro" id="IPR001173">
    <property type="entry name" value="Glyco_trans_2-like"/>
</dbReference>
<dbReference type="PANTHER" id="PTHR22916:SF3">
    <property type="entry name" value="UDP-GLCNAC:BETAGAL BETA-1,3-N-ACETYLGLUCOSAMINYLTRANSFERASE-LIKE PROTEIN 1"/>
    <property type="match status" value="1"/>
</dbReference>
<proteinExistence type="predicted"/>
<dbReference type="EMBL" id="PPTU01000010">
    <property type="protein sequence ID" value="RDB70285.1"/>
    <property type="molecule type" value="Genomic_DNA"/>
</dbReference>
<keyword evidence="3" id="KW-0808">Transferase</keyword>
<dbReference type="Gene3D" id="3.90.550.10">
    <property type="entry name" value="Spore Coat Polysaccharide Biosynthesis Protein SpsA, Chain A"/>
    <property type="match status" value="1"/>
</dbReference>
<dbReference type="Proteomes" id="UP000253752">
    <property type="component" value="Unassembled WGS sequence"/>
</dbReference>
<dbReference type="EMBL" id="PPUQ01000003">
    <property type="protein sequence ID" value="RDC40430.1"/>
    <property type="molecule type" value="Genomic_DNA"/>
</dbReference>
<dbReference type="Proteomes" id="UP000253970">
    <property type="component" value="Unassembled WGS sequence"/>
</dbReference>
<evidence type="ECO:0000313" key="4">
    <source>
        <dbReference type="EMBL" id="RDC40430.1"/>
    </source>
</evidence>
<reference evidence="5 6" key="1">
    <citation type="journal article" date="2018" name="Elife">
        <title>Discovery and characterization of a prevalent human gut bacterial enzyme sufficient for the inactivation of a family of plant toxins.</title>
        <authorList>
            <person name="Koppel N."/>
            <person name="Bisanz J.E."/>
            <person name="Pandelia M.E."/>
            <person name="Turnbaugh P.J."/>
            <person name="Balskus E.P."/>
        </authorList>
    </citation>
    <scope>NUCLEOTIDE SEQUENCE [LARGE SCALE GENOMIC DNA]</scope>
    <source>
        <strain evidence="4 6">16A</strain>
        <strain evidence="3 5">MR1 #12</strain>
        <strain evidence="2 7">W1 BHI 6</strain>
    </source>
</reference>
<evidence type="ECO:0000313" key="2">
    <source>
        <dbReference type="EMBL" id="RDB70285.1"/>
    </source>
</evidence>
<evidence type="ECO:0000313" key="5">
    <source>
        <dbReference type="Proteomes" id="UP000253752"/>
    </source>
</evidence>
<evidence type="ECO:0000259" key="1">
    <source>
        <dbReference type="Pfam" id="PF00535"/>
    </source>
</evidence>
<accession>A0A369MUI6</accession>
<dbReference type="CDD" id="cd00761">
    <property type="entry name" value="Glyco_tranf_GTA_type"/>
    <property type="match status" value="1"/>
</dbReference>
<evidence type="ECO:0000313" key="6">
    <source>
        <dbReference type="Proteomes" id="UP000253915"/>
    </source>
</evidence>
<gene>
    <name evidence="4" type="ORF">C1853_03235</name>
    <name evidence="3" type="ORF">C1872_03500</name>
    <name evidence="2" type="ORF">C1875_07880</name>
</gene>
<dbReference type="Proteomes" id="UP000253915">
    <property type="component" value="Unassembled WGS sequence"/>
</dbReference>
<protein>
    <submittedName>
        <fullName evidence="3">Glycosyltransferase family 2 protein</fullName>
    </submittedName>
</protein>
<dbReference type="EMBL" id="PPTX01000003">
    <property type="protein sequence ID" value="RDB81119.1"/>
    <property type="molecule type" value="Genomic_DNA"/>
</dbReference>
<evidence type="ECO:0000313" key="3">
    <source>
        <dbReference type="EMBL" id="RDB81119.1"/>
    </source>
</evidence>
<evidence type="ECO:0000313" key="7">
    <source>
        <dbReference type="Proteomes" id="UP000253970"/>
    </source>
</evidence>
<dbReference type="GO" id="GO:0016758">
    <property type="term" value="F:hexosyltransferase activity"/>
    <property type="evidence" value="ECO:0007669"/>
    <property type="project" value="UniProtKB-ARBA"/>
</dbReference>
<dbReference type="AlphaFoldDB" id="A0A369MUI6"/>
<name>A0A369MUI6_EGGLN</name>
<dbReference type="PANTHER" id="PTHR22916">
    <property type="entry name" value="GLYCOSYLTRANSFERASE"/>
    <property type="match status" value="1"/>
</dbReference>
<feature type="domain" description="Glycosyltransferase 2-like" evidence="1">
    <location>
        <begin position="5"/>
        <end position="177"/>
    </location>
</feature>
<dbReference type="InterPro" id="IPR029044">
    <property type="entry name" value="Nucleotide-diphossugar_trans"/>
</dbReference>
<dbReference type="Pfam" id="PF00535">
    <property type="entry name" value="Glycos_transf_2"/>
    <property type="match status" value="1"/>
</dbReference>
<dbReference type="SUPFAM" id="SSF53448">
    <property type="entry name" value="Nucleotide-diphospho-sugar transferases"/>
    <property type="match status" value="1"/>
</dbReference>
<comment type="caution">
    <text evidence="3">The sequence shown here is derived from an EMBL/GenBank/DDBJ whole genome shotgun (WGS) entry which is preliminary data.</text>
</comment>